<dbReference type="STRING" id="748727.CLJU_c04140"/>
<accession>D8GM86</accession>
<proteinExistence type="predicted"/>
<dbReference type="AlphaFoldDB" id="D8GM86"/>
<sequence>MYIDYFVFLVGKLNIKLKKLIGRMKKFILKVIEDNLLTYSIFKL</sequence>
<gene>
    <name evidence="1" type="ordered locus">CLJU_c04140</name>
</gene>
<evidence type="ECO:0000313" key="2">
    <source>
        <dbReference type="Proteomes" id="UP000001656"/>
    </source>
</evidence>
<dbReference type="KEGG" id="clj:CLJU_c04140"/>
<dbReference type="HOGENOM" id="CLU_3214459_0_0_9"/>
<organism evidence="1 2">
    <name type="scientific">Clostridium ljungdahlii (strain ATCC 55383 / DSM 13528 / PETC)</name>
    <dbReference type="NCBI Taxonomy" id="748727"/>
    <lineage>
        <taxon>Bacteria</taxon>
        <taxon>Bacillati</taxon>
        <taxon>Bacillota</taxon>
        <taxon>Clostridia</taxon>
        <taxon>Eubacteriales</taxon>
        <taxon>Clostridiaceae</taxon>
        <taxon>Clostridium</taxon>
    </lineage>
</organism>
<evidence type="ECO:0000313" key="1">
    <source>
        <dbReference type="EMBL" id="ADK13496.1"/>
    </source>
</evidence>
<protein>
    <submittedName>
        <fullName evidence="1">Uncharacterized protein</fullName>
    </submittedName>
</protein>
<name>D8GM86_CLOLD</name>
<dbReference type="EMBL" id="CP001666">
    <property type="protein sequence ID" value="ADK13496.1"/>
    <property type="molecule type" value="Genomic_DNA"/>
</dbReference>
<reference evidence="1 2" key="1">
    <citation type="journal article" date="2010" name="Proc. Natl. Acad. Sci. U.S.A.">
        <title>Clostridium ljungdahlii represents a microbial production platform based on syngas.</title>
        <authorList>
            <person name="Kopke M."/>
            <person name="Held C."/>
            <person name="Hujer S."/>
            <person name="Liesegang H."/>
            <person name="Wiezer A."/>
            <person name="Wollherr A."/>
            <person name="Ehrenreich A."/>
            <person name="Liebl W."/>
            <person name="Gottschalk G."/>
            <person name="Durre P."/>
        </authorList>
    </citation>
    <scope>NUCLEOTIDE SEQUENCE [LARGE SCALE GENOMIC DNA]</scope>
    <source>
        <strain evidence="2">ATCC 55383 / DSM 13528 / PETC</strain>
    </source>
</reference>
<dbReference type="Proteomes" id="UP000001656">
    <property type="component" value="Chromosome"/>
</dbReference>